<dbReference type="OrthoDB" id="9991235at2759"/>
<comment type="caution">
    <text evidence="1">The sequence shown here is derived from an EMBL/GenBank/DDBJ whole genome shotgun (WGS) entry which is preliminary data.</text>
</comment>
<evidence type="ECO:0000313" key="2">
    <source>
        <dbReference type="Proteomes" id="UP000319731"/>
    </source>
</evidence>
<reference evidence="1 2" key="1">
    <citation type="journal article" date="2019" name="Sci. Rep.">
        <title>Comparative genomics of chytrid fungi reveal insights into the obligate biotrophic and pathogenic lifestyle of Synchytrium endobioticum.</title>
        <authorList>
            <person name="van de Vossenberg B.T.L.H."/>
            <person name="Warris S."/>
            <person name="Nguyen H.D.T."/>
            <person name="van Gent-Pelzer M.P.E."/>
            <person name="Joly D.L."/>
            <person name="van de Geest H.C."/>
            <person name="Bonants P.J.M."/>
            <person name="Smith D.S."/>
            <person name="Levesque C.A."/>
            <person name="van der Lee T.A.J."/>
        </authorList>
    </citation>
    <scope>NUCLEOTIDE SEQUENCE [LARGE SCALE GENOMIC DNA]</scope>
    <source>
        <strain evidence="1 2">JEL517</strain>
    </source>
</reference>
<accession>A0A507BZV7</accession>
<dbReference type="GeneID" id="42003756"/>
<keyword evidence="2" id="KW-1185">Reference proteome</keyword>
<evidence type="ECO:0000313" key="1">
    <source>
        <dbReference type="EMBL" id="TPX34810.1"/>
    </source>
</evidence>
<gene>
    <name evidence="1" type="ORF">SmJEL517_g02531</name>
</gene>
<dbReference type="AlphaFoldDB" id="A0A507BZV7"/>
<name>A0A507BZV7_9FUNG</name>
<sequence length="361" mass="40834">MQGLRWMQSTKKLLTGPVYVDRVYGTVKIPGHIQKLVNNSLALCRLSKVYQAGTGVLLNHFGHDDDQRPVDRLEHSIGVALLVERLGGDDHQQVGFDFDVRSMDEDSWHEINVEEFVNKTDLPTFFTQDELSSLLHLSHHTLVEQPTPLMCADRIDYFLRDVIALRVDCHQIGLTDDTSRSIWVGRFIKSLTVAANDDGVTIMVTTDRDLANEAAILFMKLNDDVYISAQSVGVYHLTAKLLHRALDLEILCEDDFDSRGDEEVWRMVEEGVARDVEMSQLWEILHSAKTEYKLCLGNASEEGRWKSLASDVSLRMRYVDPSVLVDGRIQPASALNGDLKQRLIAYKAKGMNKVNVMYRSG</sequence>
<proteinExistence type="predicted"/>
<protein>
    <submittedName>
        <fullName evidence="1">Uncharacterized protein</fullName>
    </submittedName>
</protein>
<dbReference type="SUPFAM" id="SSF109604">
    <property type="entry name" value="HD-domain/PDEase-like"/>
    <property type="match status" value="1"/>
</dbReference>
<organism evidence="1 2">
    <name type="scientific">Synchytrium microbalum</name>
    <dbReference type="NCBI Taxonomy" id="1806994"/>
    <lineage>
        <taxon>Eukaryota</taxon>
        <taxon>Fungi</taxon>
        <taxon>Fungi incertae sedis</taxon>
        <taxon>Chytridiomycota</taxon>
        <taxon>Chytridiomycota incertae sedis</taxon>
        <taxon>Chytridiomycetes</taxon>
        <taxon>Synchytriales</taxon>
        <taxon>Synchytriaceae</taxon>
        <taxon>Synchytrium</taxon>
    </lineage>
</organism>
<dbReference type="Proteomes" id="UP000319731">
    <property type="component" value="Unassembled WGS sequence"/>
</dbReference>
<dbReference type="RefSeq" id="XP_031025448.1">
    <property type="nucleotide sequence ID" value="XM_031168459.1"/>
</dbReference>
<dbReference type="EMBL" id="QEAO01000011">
    <property type="protein sequence ID" value="TPX34810.1"/>
    <property type="molecule type" value="Genomic_DNA"/>
</dbReference>